<evidence type="ECO:0000256" key="1">
    <source>
        <dbReference type="SAM" id="MobiDB-lite"/>
    </source>
</evidence>
<accession>A0A5N5EEG3</accession>
<comment type="caution">
    <text evidence="2">The sequence shown here is derived from an EMBL/GenBank/DDBJ whole genome shotgun (WGS) entry which is preliminary data.</text>
</comment>
<evidence type="ECO:0000313" key="3">
    <source>
        <dbReference type="Proteomes" id="UP000326907"/>
    </source>
</evidence>
<sequence>MTTTTRPATRVSDRTAPPLPAPPDEPIFAALAAHWRAAGRVVPGQADREWVTLAGTYPWPPR</sequence>
<proteinExistence type="predicted"/>
<organism evidence="2 3">
    <name type="scientific">Streptomyces arboris</name>
    <dbReference type="NCBI Taxonomy" id="2600619"/>
    <lineage>
        <taxon>Bacteria</taxon>
        <taxon>Bacillati</taxon>
        <taxon>Actinomycetota</taxon>
        <taxon>Actinomycetes</taxon>
        <taxon>Kitasatosporales</taxon>
        <taxon>Streptomycetaceae</taxon>
        <taxon>Streptomyces</taxon>
    </lineage>
</organism>
<keyword evidence="3" id="KW-1185">Reference proteome</keyword>
<evidence type="ECO:0000313" key="2">
    <source>
        <dbReference type="EMBL" id="KAB2588011.1"/>
    </source>
</evidence>
<gene>
    <name evidence="2" type="ORF">F5983_34810</name>
</gene>
<feature type="region of interest" description="Disordered" evidence="1">
    <location>
        <begin position="1"/>
        <end position="25"/>
    </location>
</feature>
<dbReference type="EMBL" id="VYUA01000063">
    <property type="protein sequence ID" value="KAB2588011.1"/>
    <property type="molecule type" value="Genomic_DNA"/>
</dbReference>
<reference evidence="2 3" key="1">
    <citation type="submission" date="2019-09" db="EMBL/GenBank/DDBJ databases">
        <authorList>
            <person name="Liu P."/>
        </authorList>
    </citation>
    <scope>NUCLEOTIDE SEQUENCE [LARGE SCALE GENOMIC DNA]</scope>
    <source>
        <strain evidence="2 3">TRM68085</strain>
    </source>
</reference>
<dbReference type="Proteomes" id="UP000326907">
    <property type="component" value="Unassembled WGS sequence"/>
</dbReference>
<protein>
    <submittedName>
        <fullName evidence="2">Uncharacterized protein</fullName>
    </submittedName>
</protein>
<name>A0A5N5EEG3_9ACTN</name>
<dbReference type="AlphaFoldDB" id="A0A5N5EEG3"/>